<dbReference type="Pfam" id="PF00149">
    <property type="entry name" value="Metallophos"/>
    <property type="match status" value="1"/>
</dbReference>
<dbReference type="EMBL" id="JACXAI010000029">
    <property type="protein sequence ID" value="MBD1382331.1"/>
    <property type="molecule type" value="Genomic_DNA"/>
</dbReference>
<evidence type="ECO:0000313" key="5">
    <source>
        <dbReference type="EMBL" id="MBD1382331.1"/>
    </source>
</evidence>
<dbReference type="InterPro" id="IPR004843">
    <property type="entry name" value="Calcineurin-like_PHP"/>
</dbReference>
<dbReference type="SUPFAM" id="SSF56300">
    <property type="entry name" value="Metallo-dependent phosphatases"/>
    <property type="match status" value="1"/>
</dbReference>
<feature type="compositionally biased region" description="Basic and acidic residues" evidence="1">
    <location>
        <begin position="34"/>
        <end position="51"/>
    </location>
</feature>
<dbReference type="Gene3D" id="3.60.21.10">
    <property type="match status" value="1"/>
</dbReference>
<keyword evidence="5" id="KW-0326">Glycosidase</keyword>
<dbReference type="Pfam" id="PF09992">
    <property type="entry name" value="NAGPA"/>
    <property type="match status" value="1"/>
</dbReference>
<evidence type="ECO:0000313" key="6">
    <source>
        <dbReference type="Proteomes" id="UP000626844"/>
    </source>
</evidence>
<dbReference type="InterPro" id="IPR029052">
    <property type="entry name" value="Metallo-depent_PP-like"/>
</dbReference>
<evidence type="ECO:0000256" key="2">
    <source>
        <dbReference type="SAM" id="SignalP"/>
    </source>
</evidence>
<dbReference type="GO" id="GO:0016798">
    <property type="term" value="F:hydrolase activity, acting on glycosyl bonds"/>
    <property type="evidence" value="ECO:0007669"/>
    <property type="project" value="UniProtKB-KW"/>
</dbReference>
<dbReference type="PANTHER" id="PTHR40446">
    <property type="entry name" value="N-ACETYLGLUCOSAMINE-1-PHOSPHODIESTER ALPHA-N-ACETYLGLUCOSAMINIDASE"/>
    <property type="match status" value="1"/>
</dbReference>
<feature type="chain" id="PRO_5036951075" evidence="2">
    <location>
        <begin position="26"/>
        <end position="1132"/>
    </location>
</feature>
<dbReference type="SUPFAM" id="SSF49785">
    <property type="entry name" value="Galactose-binding domain-like"/>
    <property type="match status" value="1"/>
</dbReference>
<name>A0A926NJ70_9BACI</name>
<feature type="domain" description="Calcineurin-like phosphoesterase" evidence="3">
    <location>
        <begin position="770"/>
        <end position="964"/>
    </location>
</feature>
<feature type="signal peptide" evidence="2">
    <location>
        <begin position="1"/>
        <end position="25"/>
    </location>
</feature>
<evidence type="ECO:0000259" key="4">
    <source>
        <dbReference type="Pfam" id="PF09992"/>
    </source>
</evidence>
<comment type="caution">
    <text evidence="5">The sequence shown here is derived from an EMBL/GenBank/DDBJ whole genome shotgun (WGS) entry which is preliminary data.</text>
</comment>
<dbReference type="AlphaFoldDB" id="A0A926NJ70"/>
<reference evidence="5" key="1">
    <citation type="submission" date="2020-09" db="EMBL/GenBank/DDBJ databases">
        <title>A novel bacterium of genus Bacillus, isolated from South China Sea.</title>
        <authorList>
            <person name="Huang H."/>
            <person name="Mo K."/>
            <person name="Hu Y."/>
        </authorList>
    </citation>
    <scope>NUCLEOTIDE SEQUENCE</scope>
    <source>
        <strain evidence="5">IB182487</strain>
    </source>
</reference>
<keyword evidence="2" id="KW-0732">Signal</keyword>
<proteinExistence type="predicted"/>
<protein>
    <submittedName>
        <fullName evidence="5">Phosphodiester glycosidase family protein</fullName>
    </submittedName>
</protein>
<feature type="domain" description="Phosphodiester glycosidase" evidence="4">
    <location>
        <begin position="234"/>
        <end position="406"/>
    </location>
</feature>
<evidence type="ECO:0000259" key="3">
    <source>
        <dbReference type="Pfam" id="PF00149"/>
    </source>
</evidence>
<accession>A0A926NJ70</accession>
<organism evidence="5 6">
    <name type="scientific">Metabacillus arenae</name>
    <dbReference type="NCBI Taxonomy" id="2771434"/>
    <lineage>
        <taxon>Bacteria</taxon>
        <taxon>Bacillati</taxon>
        <taxon>Bacillota</taxon>
        <taxon>Bacilli</taxon>
        <taxon>Bacillales</taxon>
        <taxon>Bacillaceae</taxon>
        <taxon>Metabacillus</taxon>
    </lineage>
</organism>
<feature type="region of interest" description="Disordered" evidence="1">
    <location>
        <begin position="34"/>
        <end position="58"/>
    </location>
</feature>
<sequence length="1132" mass="122643">MKRFWLIWVVTVALFTSLFTPFAMAAPPAAKFDRSPVEDKQAPISSKKDEPQTVLNEESGSTLVTNLQKTTIGKGVELTTFERFDARGWLNGEILKVDLGNKAVSADLLHPGHVSSAEPLSFAAKRNGAIAGVNGDFFDINGTKAPIGAEIEKGKLIKGANPGREQSAGVSTEGIGQLASIMLAGTVSFQSSQHSLAALNQSSIPANGIGLFTPLWGKASRSAAVFNSKSVYEIIVKNGKVIEAKEEIGTGSIEENTLVLVGREEGAAKLKQLNVGDEVSIQYEPKASNGKPFQFAIGGNPVLVKDGEVQTLDDQVTAPRTAVGYSKDGKEMYLVTVDGRQTSSRGMTLQEMGHLMKEFGSYHSLNLDGGGSTTMLARTPGEEDPKVVNVPSDGHERPVPNGIGIYTEKGNGKLTGLNVFTQTQLENAIRVFPGLTRKFTAKGYDDAYDPIETKEIKWKTYPSKFGTFAKDGVFTAEKPGRANAEASVKGVKGISRVHVLNQLDRIESNKSRLGLAEGANDEFFVTGYDGNGYSAPIEPQDVSLSYDQSVIKIEQTEAGNFLVTPKVKEGSALVTMTVNGKEAYLPVTIGLKTETVSEMEDLSKWSFSSARGSGTIEPAEGRNKNGVKVKFDFTQSTGTRTANVHPAEPIKLPGEPQSISVWVKGDGKGEWMSFTTKGADGRYHYLYGPYVTWTGWKQVEIAVPSGVVYPLELRTIGAIETNKSKQYNGELIYDDLTVKVSPTVDVPTSAKTKDSFILQNDEIGKERWKFAILADSQFVGRSPNSQQVKIARESLQQIVKEKPEFLVIGGDFVDTAYPEDFALAKKILDEEVGDRFPIYYVPGNHEIMGTGNLDNFKKSFGQNRYSFAHKGTQFVLLDSSSGSFRTSDFQQLVELRKTIDKAMKDPEIRNLVVFGHHPTRDPLSTKNSQLSDRKEAELIESWLTVFREMSGGKGAMYISGHAHTVNMERVDGVPYMVVGPAGKAPYGAADNGGFYSWTMFGVQPNARLQPSISGVNNGQTNWITAKVNPLLESITIDAPSTIASGEITEVKATGHQPAGLNFPLRYPASVTWTGSENVFIGSGEAANKALESKKYDAVFDSASGKLHALKQGEIKLSVESNGKASEKSISIQ</sequence>
<dbReference type="PANTHER" id="PTHR40446:SF2">
    <property type="entry name" value="N-ACETYLGLUCOSAMINE-1-PHOSPHODIESTER ALPHA-N-ACETYLGLUCOSAMINIDASE"/>
    <property type="match status" value="1"/>
</dbReference>
<evidence type="ECO:0000256" key="1">
    <source>
        <dbReference type="SAM" id="MobiDB-lite"/>
    </source>
</evidence>
<dbReference type="RefSeq" id="WP_191160419.1">
    <property type="nucleotide sequence ID" value="NZ_JACXAI010000029.1"/>
</dbReference>
<keyword evidence="5" id="KW-0378">Hydrolase</keyword>
<dbReference type="InterPro" id="IPR018711">
    <property type="entry name" value="NAGPA"/>
</dbReference>
<dbReference type="InterPro" id="IPR008979">
    <property type="entry name" value="Galactose-bd-like_sf"/>
</dbReference>
<dbReference type="Proteomes" id="UP000626844">
    <property type="component" value="Unassembled WGS sequence"/>
</dbReference>
<gene>
    <name evidence="5" type="ORF">IC621_19100</name>
</gene>
<keyword evidence="6" id="KW-1185">Reference proteome</keyword>